<dbReference type="InterPro" id="IPR036291">
    <property type="entry name" value="NAD(P)-bd_dom_sf"/>
</dbReference>
<dbReference type="OrthoDB" id="4248066at2"/>
<dbReference type="Gene3D" id="3.40.50.720">
    <property type="entry name" value="NAD(P)-binding Rossmann-like Domain"/>
    <property type="match status" value="1"/>
</dbReference>
<name>A0A2N3YLX6_9MICO</name>
<evidence type="ECO:0000313" key="4">
    <source>
        <dbReference type="Proteomes" id="UP000233781"/>
    </source>
</evidence>
<accession>A0A2N3YLX6</accession>
<proteinExistence type="predicted"/>
<organism evidence="3 4">
    <name type="scientific">Phycicoccus duodecadis</name>
    <dbReference type="NCBI Taxonomy" id="173053"/>
    <lineage>
        <taxon>Bacteria</taxon>
        <taxon>Bacillati</taxon>
        <taxon>Actinomycetota</taxon>
        <taxon>Actinomycetes</taxon>
        <taxon>Micrococcales</taxon>
        <taxon>Intrasporangiaceae</taxon>
        <taxon>Phycicoccus</taxon>
    </lineage>
</organism>
<keyword evidence="4" id="KW-1185">Reference proteome</keyword>
<dbReference type="PANTHER" id="PTHR15020">
    <property type="entry name" value="FLAVIN REDUCTASE-RELATED"/>
    <property type="match status" value="1"/>
</dbReference>
<dbReference type="PANTHER" id="PTHR15020:SF50">
    <property type="entry name" value="UPF0659 PROTEIN YMR090W"/>
    <property type="match status" value="1"/>
</dbReference>
<dbReference type="Pfam" id="PF13460">
    <property type="entry name" value="NAD_binding_10"/>
    <property type="match status" value="1"/>
</dbReference>
<feature type="domain" description="NAD(P)-binding" evidence="2">
    <location>
        <begin position="7"/>
        <end position="193"/>
    </location>
</feature>
<gene>
    <name evidence="3" type="ORF">ATL31_2693</name>
</gene>
<evidence type="ECO:0000256" key="1">
    <source>
        <dbReference type="SAM" id="MobiDB-lite"/>
    </source>
</evidence>
<dbReference type="RefSeq" id="WP_101396207.1">
    <property type="nucleotide sequence ID" value="NZ_PJNE01000001.1"/>
</dbReference>
<feature type="region of interest" description="Disordered" evidence="1">
    <location>
        <begin position="157"/>
        <end position="177"/>
    </location>
</feature>
<protein>
    <submittedName>
        <fullName evidence="3">Putative NADH-flavin reductase</fullName>
    </submittedName>
</protein>
<evidence type="ECO:0000313" key="3">
    <source>
        <dbReference type="EMBL" id="PKW27842.1"/>
    </source>
</evidence>
<dbReference type="SUPFAM" id="SSF51735">
    <property type="entry name" value="NAD(P)-binding Rossmann-fold domains"/>
    <property type="match status" value="1"/>
</dbReference>
<dbReference type="Proteomes" id="UP000233781">
    <property type="component" value="Unassembled WGS sequence"/>
</dbReference>
<dbReference type="CDD" id="cd05243">
    <property type="entry name" value="SDR_a5"/>
    <property type="match status" value="1"/>
</dbReference>
<dbReference type="AlphaFoldDB" id="A0A2N3YLX6"/>
<dbReference type="InterPro" id="IPR016040">
    <property type="entry name" value="NAD(P)-bd_dom"/>
</dbReference>
<comment type="caution">
    <text evidence="3">The sequence shown here is derived from an EMBL/GenBank/DDBJ whole genome shotgun (WGS) entry which is preliminary data.</text>
</comment>
<reference evidence="3 4" key="1">
    <citation type="submission" date="2017-12" db="EMBL/GenBank/DDBJ databases">
        <title>Sequencing the genomes of 1000 Actinobacteria strains.</title>
        <authorList>
            <person name="Klenk H.-P."/>
        </authorList>
    </citation>
    <scope>NUCLEOTIDE SEQUENCE [LARGE SCALE GENOMIC DNA]</scope>
    <source>
        <strain evidence="3 4">DSM 12806</strain>
    </source>
</reference>
<evidence type="ECO:0000259" key="2">
    <source>
        <dbReference type="Pfam" id="PF13460"/>
    </source>
</evidence>
<sequence>MNVLVIGGHGKVARLLHPLLAQRSHTVAAVIRNPEHADDVERDGATPLVADVQQLDTTELTDLVRGYDAVVWSAGAGGGSPERTYAVDRDAAIRSIDAAEAVGVQRYVMVSYFGAGPNHGVPQDDPFFAYAEAKTAADQRLQESALAWTLVRPSALTDDQPTGGIETPRTGAGKGSVPRADVAHVIADVLDRPATAGHVLEFNGGATPVAEELDALAPTPGQ</sequence>
<dbReference type="EMBL" id="PJNE01000001">
    <property type="protein sequence ID" value="PKW27842.1"/>
    <property type="molecule type" value="Genomic_DNA"/>
</dbReference>